<dbReference type="InterPro" id="IPR000891">
    <property type="entry name" value="PYR_CT"/>
</dbReference>
<keyword evidence="8" id="KW-0432">Leucine biosynthesis</keyword>
<accession>A0A4T0F1V3</accession>
<feature type="domain" description="Pyruvate carboxyltransferase" evidence="18">
    <location>
        <begin position="34"/>
        <end position="312"/>
    </location>
</feature>
<dbReference type="EC" id="2.3.3.13" evidence="6"/>
<dbReference type="Pfam" id="PF22615">
    <property type="entry name" value="IPMS_D2"/>
    <property type="match status" value="1"/>
</dbReference>
<dbReference type="InterPro" id="IPR002034">
    <property type="entry name" value="AIPM/Hcit_synth_CS"/>
</dbReference>
<evidence type="ECO:0000256" key="17">
    <source>
        <dbReference type="SAM" id="Phobius"/>
    </source>
</evidence>
<dbReference type="Pfam" id="PF00682">
    <property type="entry name" value="HMGL-like"/>
    <property type="match status" value="1"/>
</dbReference>
<dbReference type="PROSITE" id="PS50991">
    <property type="entry name" value="PYR_CT"/>
    <property type="match status" value="1"/>
</dbReference>
<keyword evidence="10" id="KW-0808">Transferase</keyword>
<comment type="similarity">
    <text evidence="5">Belongs to the alpha-IPM synthase/homocitrate synthase family. LeuA type 2 subfamily.</text>
</comment>
<evidence type="ECO:0000313" key="20">
    <source>
        <dbReference type="Proteomes" id="UP000306954"/>
    </source>
</evidence>
<protein>
    <recommendedName>
        <fullName evidence="7">Signal peptidase complex subunit 2</fullName>
        <ecNumber evidence="6">2.3.3.13</ecNumber>
    </recommendedName>
</protein>
<comment type="similarity">
    <text evidence="4">Belongs to the SPCS2 family.</text>
</comment>
<keyword evidence="13" id="KW-0256">Endoplasmic reticulum</keyword>
<dbReference type="Proteomes" id="UP000306954">
    <property type="component" value="Unassembled WGS sequence"/>
</dbReference>
<evidence type="ECO:0000256" key="2">
    <source>
        <dbReference type="ARBA" id="ARBA00004477"/>
    </source>
</evidence>
<keyword evidence="14 17" id="KW-1133">Transmembrane helix</keyword>
<organism evidence="19 20">
    <name type="scientific">Wallemia ichthyophaga</name>
    <dbReference type="NCBI Taxonomy" id="245174"/>
    <lineage>
        <taxon>Eukaryota</taxon>
        <taxon>Fungi</taxon>
        <taxon>Dikarya</taxon>
        <taxon>Basidiomycota</taxon>
        <taxon>Wallemiomycotina</taxon>
        <taxon>Wallemiomycetes</taxon>
        <taxon>Wallemiales</taxon>
        <taxon>Wallemiaceae</taxon>
        <taxon>Wallemia</taxon>
    </lineage>
</organism>
<evidence type="ECO:0000259" key="18">
    <source>
        <dbReference type="PROSITE" id="PS50991"/>
    </source>
</evidence>
<dbReference type="GO" id="GO:0006465">
    <property type="term" value="P:signal peptide processing"/>
    <property type="evidence" value="ECO:0007669"/>
    <property type="project" value="InterPro"/>
</dbReference>
<gene>
    <name evidence="19" type="ORF">E3P90_00890</name>
</gene>
<feature type="transmembrane region" description="Helical" evidence="17">
    <location>
        <begin position="705"/>
        <end position="725"/>
    </location>
</feature>
<evidence type="ECO:0000256" key="9">
    <source>
        <dbReference type="ARBA" id="ARBA00022605"/>
    </source>
</evidence>
<dbReference type="InterPro" id="IPR013709">
    <property type="entry name" value="2-isopropylmalate_synth_dimer"/>
</dbReference>
<keyword evidence="16" id="KW-0100">Branched-chain amino acid biosynthesis</keyword>
<dbReference type="PANTHER" id="PTHR46911">
    <property type="match status" value="1"/>
</dbReference>
<dbReference type="HAMAP" id="MF_00572">
    <property type="entry name" value="LeuA_type2"/>
    <property type="match status" value="1"/>
</dbReference>
<evidence type="ECO:0000313" key="19">
    <source>
        <dbReference type="EMBL" id="TIB15422.1"/>
    </source>
</evidence>
<evidence type="ECO:0000256" key="10">
    <source>
        <dbReference type="ARBA" id="ARBA00022679"/>
    </source>
</evidence>
<keyword evidence="15 17" id="KW-0472">Membrane</keyword>
<dbReference type="AlphaFoldDB" id="A0A4T0F1V3"/>
<dbReference type="GO" id="GO:0005787">
    <property type="term" value="C:signal peptidase complex"/>
    <property type="evidence" value="ECO:0007669"/>
    <property type="project" value="InterPro"/>
</dbReference>
<evidence type="ECO:0000256" key="11">
    <source>
        <dbReference type="ARBA" id="ARBA00022692"/>
    </source>
</evidence>
<evidence type="ECO:0000256" key="15">
    <source>
        <dbReference type="ARBA" id="ARBA00023136"/>
    </source>
</evidence>
<comment type="catalytic activity">
    <reaction evidence="1">
        <text>3-methyl-2-oxobutanoate + acetyl-CoA + H2O = (2S)-2-isopropylmalate + CoA + H(+)</text>
        <dbReference type="Rhea" id="RHEA:21524"/>
        <dbReference type="ChEBI" id="CHEBI:1178"/>
        <dbReference type="ChEBI" id="CHEBI:11851"/>
        <dbReference type="ChEBI" id="CHEBI:15377"/>
        <dbReference type="ChEBI" id="CHEBI:15378"/>
        <dbReference type="ChEBI" id="CHEBI:57287"/>
        <dbReference type="ChEBI" id="CHEBI:57288"/>
        <dbReference type="EC" id="2.3.3.13"/>
    </reaction>
</comment>
<evidence type="ECO:0000256" key="14">
    <source>
        <dbReference type="ARBA" id="ARBA00022989"/>
    </source>
</evidence>
<dbReference type="SUPFAM" id="SSF89000">
    <property type="entry name" value="post-HMGL domain-like"/>
    <property type="match status" value="1"/>
</dbReference>
<dbReference type="SMART" id="SM00917">
    <property type="entry name" value="LeuA_dimer"/>
    <property type="match status" value="1"/>
</dbReference>
<dbReference type="SUPFAM" id="SSF110921">
    <property type="entry name" value="2-isopropylmalate synthase LeuA, allosteric (dimerisation) domain"/>
    <property type="match status" value="1"/>
</dbReference>
<dbReference type="Gene3D" id="3.20.20.70">
    <property type="entry name" value="Aldolase class I"/>
    <property type="match status" value="1"/>
</dbReference>
<comment type="pathway">
    <text evidence="3">Amino-acid biosynthesis; L-leucine biosynthesis; L-leucine from 3-methyl-2-oxobutanoate: step 1/4.</text>
</comment>
<dbReference type="InterPro" id="IPR005668">
    <property type="entry name" value="IPM_Synthase"/>
</dbReference>
<dbReference type="InterPro" id="IPR013785">
    <property type="entry name" value="Aldolase_TIM"/>
</dbReference>
<comment type="subcellular location">
    <subcellularLocation>
        <location evidence="2">Endoplasmic reticulum membrane</location>
        <topology evidence="2">Multi-pass membrane protein</topology>
    </subcellularLocation>
</comment>
<evidence type="ECO:0000256" key="13">
    <source>
        <dbReference type="ARBA" id="ARBA00022824"/>
    </source>
</evidence>
<evidence type="ECO:0000256" key="1">
    <source>
        <dbReference type="ARBA" id="ARBA00000064"/>
    </source>
</evidence>
<dbReference type="SUPFAM" id="SSF51569">
    <property type="entry name" value="Aldolase"/>
    <property type="match status" value="1"/>
</dbReference>
<dbReference type="InterPro" id="IPR009582">
    <property type="entry name" value="Spc2/SPCS2"/>
</dbReference>
<sequence>MPMLQDPSLKYKKFQPSIKLDDRTWPSNSLEKSPIWLSTDLRDGNQSLANPMSIEAKTRFWKMLVKIGVKQIEAAFPAASDTDFNFVRSVIETPGLTPDDVWVQVLTPARSDLIKRSFESIAGAKRAVIHMYNATSPLFRDVVFRNSKEETIKLAKEHTELVRTLADEYSDKYGTIFAYEYSPETFTQTETQFAVEICKVVKSIWKPSAEVPIIFNLPATVEVGTPNTYADQIEYFCRHIGEREKVHVSLHPHNDRGSGVAAAELGQLAGADRVEGCVFGNGERTGNVDLVTLAMNLYSQGINPGLKFDDMLSVIDTVSQCTGLPVHPRHPYAGELVFTAFSGSHQDAIKKGFEAQQRRADGGDNIWSMPYLPIDPADIGCSYEAVIRVNSQSGKGGIAYLVKQILGMDLPRRMQVSFYQVIQQASDKTGTEIGVDDIIDTFKRQYYLEEFSTKGRLALRNFSLEDSRGGGESTPSDAEYTRTFKGRIAVDGESRTVDGVGNGAITAMLDGLKKQLGAQLSVKSYEEHAIGRGSYVQAASYVNLSDGTKDYWGVGIDPDAAASGLKAVLSAASQACQDNVFPQVQPLTTADAIKTAAAGVVDNLKGGVNAAVNGHMSVNEKAPTPPPKEDEDEKIVINPLDLTAAKLTCDDAVKRILTTSHGYKQSYRHTDVQLVVGWIACIIGGGVCAWSYTVPFEESKEAVGVAVSIYTILSALLWLHAKLVISNKVFTGRRKTLQGRIETSSVQIRSTTIPASHSANTCPKYEIKLSYRRTANGGKSLINAKKSLSSIPYPDLFDSAGVFQARYFWNFLNKSTREVDDA</sequence>
<dbReference type="CDD" id="cd07942">
    <property type="entry name" value="DRE_TIM_LeuA"/>
    <property type="match status" value="1"/>
</dbReference>
<dbReference type="GO" id="GO:0003852">
    <property type="term" value="F:2-isopropylmalate synthase activity"/>
    <property type="evidence" value="ECO:0007669"/>
    <property type="project" value="UniProtKB-EC"/>
</dbReference>
<dbReference type="PANTHER" id="PTHR46911:SF1">
    <property type="entry name" value="2-ISOPROPYLMALATE SYNTHASE"/>
    <property type="match status" value="1"/>
</dbReference>
<dbReference type="InterPro" id="IPR054692">
    <property type="entry name" value="LeuA-like_post-cat"/>
</dbReference>
<dbReference type="Pfam" id="PF08502">
    <property type="entry name" value="LeuA_dimer"/>
    <property type="match status" value="1"/>
</dbReference>
<dbReference type="EMBL" id="SPOF01000007">
    <property type="protein sequence ID" value="TIB15422.1"/>
    <property type="molecule type" value="Genomic_DNA"/>
</dbReference>
<keyword evidence="12" id="KW-0479">Metal-binding</keyword>
<evidence type="ECO:0000256" key="3">
    <source>
        <dbReference type="ARBA" id="ARBA00004689"/>
    </source>
</evidence>
<evidence type="ECO:0000256" key="8">
    <source>
        <dbReference type="ARBA" id="ARBA00022430"/>
    </source>
</evidence>
<dbReference type="InterPro" id="IPR039371">
    <property type="entry name" value="LeuA_N_DRE-TIM"/>
</dbReference>
<keyword evidence="9" id="KW-0028">Amino-acid biosynthesis</keyword>
<dbReference type="Pfam" id="PF06703">
    <property type="entry name" value="SPC25"/>
    <property type="match status" value="1"/>
</dbReference>
<comment type="caution">
    <text evidence="19">The sequence shown here is derived from an EMBL/GenBank/DDBJ whole genome shotgun (WGS) entry which is preliminary data.</text>
</comment>
<evidence type="ECO:0000256" key="4">
    <source>
        <dbReference type="ARBA" id="ARBA00007324"/>
    </source>
</evidence>
<dbReference type="GO" id="GO:0005739">
    <property type="term" value="C:mitochondrion"/>
    <property type="evidence" value="ECO:0007669"/>
    <property type="project" value="TreeGrafter"/>
</dbReference>
<dbReference type="GO" id="GO:0046872">
    <property type="term" value="F:metal ion binding"/>
    <property type="evidence" value="ECO:0007669"/>
    <property type="project" value="UniProtKB-KW"/>
</dbReference>
<dbReference type="PROSITE" id="PS00816">
    <property type="entry name" value="AIPM_HOMOCIT_SYNTH_2"/>
    <property type="match status" value="1"/>
</dbReference>
<reference evidence="19 20" key="1">
    <citation type="submission" date="2019-03" db="EMBL/GenBank/DDBJ databases">
        <title>Sequencing 23 genomes of Wallemia ichthyophaga.</title>
        <authorList>
            <person name="Gostincar C."/>
        </authorList>
    </citation>
    <scope>NUCLEOTIDE SEQUENCE [LARGE SCALE GENOMIC DNA]</scope>
    <source>
        <strain evidence="19 20">EXF-8621</strain>
    </source>
</reference>
<dbReference type="InterPro" id="IPR036230">
    <property type="entry name" value="LeuA_allosteric_dom_sf"/>
</dbReference>
<keyword evidence="11 17" id="KW-0812">Transmembrane</keyword>
<dbReference type="GO" id="GO:0009098">
    <property type="term" value="P:L-leucine biosynthetic process"/>
    <property type="evidence" value="ECO:0007669"/>
    <property type="project" value="UniProtKB-KW"/>
</dbReference>
<evidence type="ECO:0000256" key="16">
    <source>
        <dbReference type="ARBA" id="ARBA00023304"/>
    </source>
</evidence>
<name>A0A4T0F1V3_WALIC</name>
<dbReference type="Gene3D" id="3.30.160.270">
    <property type="match status" value="1"/>
</dbReference>
<evidence type="ECO:0000256" key="7">
    <source>
        <dbReference type="ARBA" id="ARBA00017057"/>
    </source>
</evidence>
<evidence type="ECO:0000256" key="6">
    <source>
        <dbReference type="ARBA" id="ARBA00012973"/>
    </source>
</evidence>
<dbReference type="PROSITE" id="PS00815">
    <property type="entry name" value="AIPM_HOMOCIT_SYNTH_1"/>
    <property type="match status" value="1"/>
</dbReference>
<proteinExistence type="inferred from homology"/>
<dbReference type="NCBIfam" id="TIGR00970">
    <property type="entry name" value="leuA_yeast"/>
    <property type="match status" value="1"/>
</dbReference>
<evidence type="ECO:0000256" key="5">
    <source>
        <dbReference type="ARBA" id="ARBA00009767"/>
    </source>
</evidence>
<evidence type="ECO:0000256" key="12">
    <source>
        <dbReference type="ARBA" id="ARBA00022723"/>
    </source>
</evidence>
<dbReference type="OMA" id="EYCNQME"/>
<feature type="transmembrane region" description="Helical" evidence="17">
    <location>
        <begin position="674"/>
        <end position="693"/>
    </location>
</feature>
<dbReference type="NCBIfam" id="NF002991">
    <property type="entry name" value="PRK03739.1"/>
    <property type="match status" value="1"/>
</dbReference>